<gene>
    <name evidence="4" type="ORF">FOMPIDRAFT_1031192</name>
</gene>
<dbReference type="Gene3D" id="3.40.50.1820">
    <property type="entry name" value="alpha/beta hydrolase"/>
    <property type="match status" value="1"/>
</dbReference>
<dbReference type="NCBIfam" id="TIGR01250">
    <property type="entry name" value="pro_imino_pep_2"/>
    <property type="match status" value="1"/>
</dbReference>
<dbReference type="InterPro" id="IPR029058">
    <property type="entry name" value="AB_hydrolase_fold"/>
</dbReference>
<reference evidence="4 5" key="1">
    <citation type="journal article" date="2012" name="Science">
        <title>The Paleozoic origin of enzymatic lignin decomposition reconstructed from 31 fungal genomes.</title>
        <authorList>
            <person name="Floudas D."/>
            <person name="Binder M."/>
            <person name="Riley R."/>
            <person name="Barry K."/>
            <person name="Blanchette R.A."/>
            <person name="Henrissat B."/>
            <person name="Martinez A.T."/>
            <person name="Otillar R."/>
            <person name="Spatafora J.W."/>
            <person name="Yadav J.S."/>
            <person name="Aerts A."/>
            <person name="Benoit I."/>
            <person name="Boyd A."/>
            <person name="Carlson A."/>
            <person name="Copeland A."/>
            <person name="Coutinho P.M."/>
            <person name="de Vries R.P."/>
            <person name="Ferreira P."/>
            <person name="Findley K."/>
            <person name="Foster B."/>
            <person name="Gaskell J."/>
            <person name="Glotzer D."/>
            <person name="Gorecki P."/>
            <person name="Heitman J."/>
            <person name="Hesse C."/>
            <person name="Hori C."/>
            <person name="Igarashi K."/>
            <person name="Jurgens J.A."/>
            <person name="Kallen N."/>
            <person name="Kersten P."/>
            <person name="Kohler A."/>
            <person name="Kuees U."/>
            <person name="Kumar T.K.A."/>
            <person name="Kuo A."/>
            <person name="LaButti K."/>
            <person name="Larrondo L.F."/>
            <person name="Lindquist E."/>
            <person name="Ling A."/>
            <person name="Lombard V."/>
            <person name="Lucas S."/>
            <person name="Lundell T."/>
            <person name="Martin R."/>
            <person name="McLaughlin D.J."/>
            <person name="Morgenstern I."/>
            <person name="Morin E."/>
            <person name="Murat C."/>
            <person name="Nagy L.G."/>
            <person name="Nolan M."/>
            <person name="Ohm R.A."/>
            <person name="Patyshakuliyeva A."/>
            <person name="Rokas A."/>
            <person name="Ruiz-Duenas F.J."/>
            <person name="Sabat G."/>
            <person name="Salamov A."/>
            <person name="Samejima M."/>
            <person name="Schmutz J."/>
            <person name="Slot J.C."/>
            <person name="St John F."/>
            <person name="Stenlid J."/>
            <person name="Sun H."/>
            <person name="Sun S."/>
            <person name="Syed K."/>
            <person name="Tsang A."/>
            <person name="Wiebenga A."/>
            <person name="Young D."/>
            <person name="Pisabarro A."/>
            <person name="Eastwood D.C."/>
            <person name="Martin F."/>
            <person name="Cullen D."/>
            <person name="Grigoriev I.V."/>
            <person name="Hibbett D.S."/>
        </authorList>
    </citation>
    <scope>NUCLEOTIDE SEQUENCE</scope>
    <source>
        <strain evidence="5">FP-58527</strain>
    </source>
</reference>
<dbReference type="PANTHER" id="PTHR43798:SF33">
    <property type="entry name" value="HYDROLASE, PUTATIVE (AFU_ORTHOLOGUE AFUA_2G14860)-RELATED"/>
    <property type="match status" value="1"/>
</dbReference>
<sequence length="305" mass="33987">MSTPGRADSEGTAPFVYQGETYSTWYRVVGDLGRGRRPLVTLHGGPGMSHDYMLPHARLHALYGVPVVFYDQLGAGRSTHLRDKPAAFWTPALFMDELDSLLAHLRVRGDFDLLGNSWGAMLAGQYAAARAPPGMKHVVIANGGAAMALWGAGTRRLVERLPRAAREAIERGEREARRDTEAYKAAMKVFQMKHICKVDPWPRELVASFAATEEDPTVYATMIGPSEFNVSGTLRTWSIVDDVWKITAPTLLINAYDDTAQDIGLMPFFEKVQQVKWVQFANSSHLPAFEEPERYFTILGQFLLN</sequence>
<dbReference type="InterPro" id="IPR050266">
    <property type="entry name" value="AB_hydrolase_sf"/>
</dbReference>
<proteinExistence type="inferred from homology"/>
<dbReference type="eggNOG" id="ENOG502S3TS">
    <property type="taxonomic scope" value="Eukaryota"/>
</dbReference>
<feature type="domain" description="AB hydrolase-1" evidence="3">
    <location>
        <begin position="39"/>
        <end position="296"/>
    </location>
</feature>
<keyword evidence="5" id="KW-1185">Reference proteome</keyword>
<dbReference type="PIRSF" id="PIRSF005539">
    <property type="entry name" value="Pept_S33_TRI_F1"/>
    <property type="match status" value="1"/>
</dbReference>
<dbReference type="Pfam" id="PF12697">
    <property type="entry name" value="Abhydrolase_6"/>
    <property type="match status" value="1"/>
</dbReference>
<dbReference type="GO" id="GO:0016020">
    <property type="term" value="C:membrane"/>
    <property type="evidence" value="ECO:0007669"/>
    <property type="project" value="TreeGrafter"/>
</dbReference>
<protein>
    <recommendedName>
        <fullName evidence="3">AB hydrolase-1 domain-containing protein</fullName>
    </recommendedName>
</protein>
<dbReference type="InterPro" id="IPR002410">
    <property type="entry name" value="Peptidase_S33"/>
</dbReference>
<keyword evidence="2" id="KW-0378">Hydrolase</keyword>
<dbReference type="InterPro" id="IPR005945">
    <property type="entry name" value="Pro_imino_pep"/>
</dbReference>
<comment type="similarity">
    <text evidence="1">Belongs to the peptidase S33 family.</text>
</comment>
<accession>S8E269</accession>
<organism evidence="4 5">
    <name type="scientific">Fomitopsis schrenkii</name>
    <name type="common">Brown rot fungus</name>
    <dbReference type="NCBI Taxonomy" id="2126942"/>
    <lineage>
        <taxon>Eukaryota</taxon>
        <taxon>Fungi</taxon>
        <taxon>Dikarya</taxon>
        <taxon>Basidiomycota</taxon>
        <taxon>Agaricomycotina</taxon>
        <taxon>Agaricomycetes</taxon>
        <taxon>Polyporales</taxon>
        <taxon>Fomitopsis</taxon>
    </lineage>
</organism>
<name>S8E269_FOMSC</name>
<dbReference type="GO" id="GO:0008233">
    <property type="term" value="F:peptidase activity"/>
    <property type="evidence" value="ECO:0007669"/>
    <property type="project" value="InterPro"/>
</dbReference>
<evidence type="ECO:0000256" key="2">
    <source>
        <dbReference type="ARBA" id="ARBA00022801"/>
    </source>
</evidence>
<dbReference type="AlphaFoldDB" id="S8E269"/>
<dbReference type="HOGENOM" id="CLU_020336_15_1_1"/>
<dbReference type="EMBL" id="KE504161">
    <property type="protein sequence ID" value="EPS98877.1"/>
    <property type="molecule type" value="Genomic_DNA"/>
</dbReference>
<evidence type="ECO:0000313" key="5">
    <source>
        <dbReference type="Proteomes" id="UP000015241"/>
    </source>
</evidence>
<dbReference type="OrthoDB" id="190201at2759"/>
<dbReference type="GO" id="GO:0006508">
    <property type="term" value="P:proteolysis"/>
    <property type="evidence" value="ECO:0007669"/>
    <property type="project" value="InterPro"/>
</dbReference>
<dbReference type="Proteomes" id="UP000015241">
    <property type="component" value="Unassembled WGS sequence"/>
</dbReference>
<evidence type="ECO:0000313" key="4">
    <source>
        <dbReference type="EMBL" id="EPS98877.1"/>
    </source>
</evidence>
<dbReference type="PANTHER" id="PTHR43798">
    <property type="entry name" value="MONOACYLGLYCEROL LIPASE"/>
    <property type="match status" value="1"/>
</dbReference>
<dbReference type="SUPFAM" id="SSF53474">
    <property type="entry name" value="alpha/beta-Hydrolases"/>
    <property type="match status" value="1"/>
</dbReference>
<dbReference type="InParanoid" id="S8E269"/>
<dbReference type="PRINTS" id="PR00793">
    <property type="entry name" value="PROAMNOPTASE"/>
</dbReference>
<dbReference type="InterPro" id="IPR000073">
    <property type="entry name" value="AB_hydrolase_1"/>
</dbReference>
<evidence type="ECO:0000256" key="1">
    <source>
        <dbReference type="ARBA" id="ARBA00010088"/>
    </source>
</evidence>
<evidence type="ECO:0000259" key="3">
    <source>
        <dbReference type="Pfam" id="PF12697"/>
    </source>
</evidence>